<accession>A0A1G7C6T6</accession>
<keyword evidence="4" id="KW-1185">Reference proteome</keyword>
<dbReference type="AlphaFoldDB" id="A0A1G7C6T6"/>
<dbReference type="STRING" id="591205.SAMN05421538_1065"/>
<dbReference type="EMBL" id="FNAH01000006">
    <property type="protein sequence ID" value="SDE35007.1"/>
    <property type="molecule type" value="Genomic_DNA"/>
</dbReference>
<name>A0A1G7C6T6_9RHOB</name>
<proteinExistence type="predicted"/>
<evidence type="ECO:0000256" key="1">
    <source>
        <dbReference type="SAM" id="MobiDB-lite"/>
    </source>
</evidence>
<sequence>MTKLLTAAAAAGFALLAALPASAGCTGVPHDKSAETSEPVVIPKDVNA</sequence>
<feature type="signal peptide" evidence="2">
    <location>
        <begin position="1"/>
        <end position="23"/>
    </location>
</feature>
<feature type="region of interest" description="Disordered" evidence="1">
    <location>
        <begin position="27"/>
        <end position="48"/>
    </location>
</feature>
<dbReference type="RefSeq" id="WP_176805038.1">
    <property type="nucleotide sequence ID" value="NZ_FNAH01000006.1"/>
</dbReference>
<reference evidence="3 4" key="1">
    <citation type="submission" date="2016-10" db="EMBL/GenBank/DDBJ databases">
        <authorList>
            <person name="de Groot N.N."/>
        </authorList>
    </citation>
    <scope>NUCLEOTIDE SEQUENCE [LARGE SCALE GENOMIC DNA]</scope>
    <source>
        <strain evidence="3 4">DSM 22220</strain>
    </source>
</reference>
<dbReference type="Proteomes" id="UP000199344">
    <property type="component" value="Unassembled WGS sequence"/>
</dbReference>
<evidence type="ECO:0000313" key="4">
    <source>
        <dbReference type="Proteomes" id="UP000199344"/>
    </source>
</evidence>
<protein>
    <submittedName>
        <fullName evidence="3">Uncharacterized protein</fullName>
    </submittedName>
</protein>
<gene>
    <name evidence="3" type="ORF">SAMN05421538_1065</name>
</gene>
<keyword evidence="2" id="KW-0732">Signal</keyword>
<evidence type="ECO:0000256" key="2">
    <source>
        <dbReference type="SAM" id="SignalP"/>
    </source>
</evidence>
<feature type="chain" id="PRO_5011506354" evidence="2">
    <location>
        <begin position="24"/>
        <end position="48"/>
    </location>
</feature>
<organism evidence="3 4">
    <name type="scientific">Paracoccus isoporae</name>
    <dbReference type="NCBI Taxonomy" id="591205"/>
    <lineage>
        <taxon>Bacteria</taxon>
        <taxon>Pseudomonadati</taxon>
        <taxon>Pseudomonadota</taxon>
        <taxon>Alphaproteobacteria</taxon>
        <taxon>Rhodobacterales</taxon>
        <taxon>Paracoccaceae</taxon>
        <taxon>Paracoccus</taxon>
    </lineage>
</organism>
<dbReference type="PROSITE" id="PS51257">
    <property type="entry name" value="PROKAR_LIPOPROTEIN"/>
    <property type="match status" value="1"/>
</dbReference>
<evidence type="ECO:0000313" key="3">
    <source>
        <dbReference type="EMBL" id="SDE35007.1"/>
    </source>
</evidence>